<comment type="caution">
    <text evidence="6">The sequence shown here is derived from an EMBL/GenBank/DDBJ whole genome shotgun (WGS) entry which is preliminary data.</text>
</comment>
<dbReference type="InterPro" id="IPR035906">
    <property type="entry name" value="MetI-like_sf"/>
</dbReference>
<gene>
    <name evidence="6" type="ORF">RS130_12460</name>
</gene>
<name>A0ABU3SX86_9ALTE</name>
<keyword evidence="4 5" id="KW-0472">Membrane</keyword>
<organism evidence="6 7">
    <name type="scientific">Paraglaciecola aquimarina</name>
    <dbReference type="NCBI Taxonomy" id="1235557"/>
    <lineage>
        <taxon>Bacteria</taxon>
        <taxon>Pseudomonadati</taxon>
        <taxon>Pseudomonadota</taxon>
        <taxon>Gammaproteobacteria</taxon>
        <taxon>Alteromonadales</taxon>
        <taxon>Alteromonadaceae</taxon>
        <taxon>Paraglaciecola</taxon>
    </lineage>
</organism>
<reference evidence="6 7" key="1">
    <citation type="submission" date="2023-10" db="EMBL/GenBank/DDBJ databases">
        <title>Glaciecola aquimarina strain GGW-M5 nov., isolated from a coastal seawater.</title>
        <authorList>
            <person name="Bayburt H."/>
            <person name="Kim J.M."/>
            <person name="Choi B.J."/>
            <person name="Jeon C.O."/>
        </authorList>
    </citation>
    <scope>NUCLEOTIDE SEQUENCE [LARGE SCALE GENOMIC DNA]</scope>
    <source>
        <strain evidence="6 7">KCTC 32108</strain>
    </source>
</reference>
<evidence type="ECO:0000313" key="6">
    <source>
        <dbReference type="EMBL" id="MDU0354624.1"/>
    </source>
</evidence>
<dbReference type="SUPFAM" id="SSF161098">
    <property type="entry name" value="MetI-like"/>
    <property type="match status" value="1"/>
</dbReference>
<accession>A0ABU3SX86</accession>
<evidence type="ECO:0000256" key="1">
    <source>
        <dbReference type="ARBA" id="ARBA00004141"/>
    </source>
</evidence>
<feature type="transmembrane region" description="Helical" evidence="5">
    <location>
        <begin position="88"/>
        <end position="110"/>
    </location>
</feature>
<protein>
    <submittedName>
        <fullName evidence="6">Uncharacterized protein</fullName>
    </submittedName>
</protein>
<dbReference type="RefSeq" id="WP_316026210.1">
    <property type="nucleotide sequence ID" value="NZ_JAWDIO010000002.1"/>
</dbReference>
<dbReference type="EMBL" id="JAWDIO010000002">
    <property type="protein sequence ID" value="MDU0354624.1"/>
    <property type="molecule type" value="Genomic_DNA"/>
</dbReference>
<dbReference type="Gene3D" id="1.10.3720.10">
    <property type="entry name" value="MetI-like"/>
    <property type="match status" value="1"/>
</dbReference>
<dbReference type="Proteomes" id="UP001247805">
    <property type="component" value="Unassembled WGS sequence"/>
</dbReference>
<comment type="subcellular location">
    <subcellularLocation>
        <location evidence="1">Membrane</location>
        <topology evidence="1">Multi-pass membrane protein</topology>
    </subcellularLocation>
</comment>
<proteinExistence type="predicted"/>
<keyword evidence="3 5" id="KW-1133">Transmembrane helix</keyword>
<sequence>MIFSAFGRQLAIKNWLLQGRALGYSESASWWLLVFPTMLKQSRLALLAAMAFTLSVLDISLLIGPNIPELYAVVLYNWQTGFTADEQAMAFLGNLLLLLMLGVLVATIYGHEWIAAKRLRSLAVLANPMHITRLSRLFTAWLALFSLLTLAVLLTFLLWSLGWNTQNSFNSVNWSTALWQDEWFLCKNLC</sequence>
<evidence type="ECO:0000256" key="4">
    <source>
        <dbReference type="ARBA" id="ARBA00023136"/>
    </source>
</evidence>
<evidence type="ECO:0000256" key="3">
    <source>
        <dbReference type="ARBA" id="ARBA00022989"/>
    </source>
</evidence>
<evidence type="ECO:0000256" key="5">
    <source>
        <dbReference type="SAM" id="Phobius"/>
    </source>
</evidence>
<evidence type="ECO:0000256" key="2">
    <source>
        <dbReference type="ARBA" id="ARBA00022692"/>
    </source>
</evidence>
<feature type="transmembrane region" description="Helical" evidence="5">
    <location>
        <begin position="44"/>
        <end position="68"/>
    </location>
</feature>
<feature type="transmembrane region" description="Helical" evidence="5">
    <location>
        <begin position="138"/>
        <end position="161"/>
    </location>
</feature>
<keyword evidence="7" id="KW-1185">Reference proteome</keyword>
<keyword evidence="2 5" id="KW-0812">Transmembrane</keyword>
<evidence type="ECO:0000313" key="7">
    <source>
        <dbReference type="Proteomes" id="UP001247805"/>
    </source>
</evidence>